<dbReference type="AlphaFoldDB" id="W2RZQ3"/>
<comment type="similarity">
    <text evidence="1">Belongs to the asaB hydroxylase/desaturase family.</text>
</comment>
<keyword evidence="3" id="KW-1185">Reference proteome</keyword>
<evidence type="ECO:0000313" key="3">
    <source>
        <dbReference type="Proteomes" id="UP000030752"/>
    </source>
</evidence>
<dbReference type="OrthoDB" id="412788at2759"/>
<dbReference type="VEuPathDB" id="FungiDB:HMPREF1541_03895"/>
<dbReference type="RefSeq" id="XP_008716465.1">
    <property type="nucleotide sequence ID" value="XM_008718243.1"/>
</dbReference>
<organism evidence="2 3">
    <name type="scientific">Cyphellophora europaea (strain CBS 101466)</name>
    <name type="common">Phialophora europaea</name>
    <dbReference type="NCBI Taxonomy" id="1220924"/>
    <lineage>
        <taxon>Eukaryota</taxon>
        <taxon>Fungi</taxon>
        <taxon>Dikarya</taxon>
        <taxon>Ascomycota</taxon>
        <taxon>Pezizomycotina</taxon>
        <taxon>Eurotiomycetes</taxon>
        <taxon>Chaetothyriomycetidae</taxon>
        <taxon>Chaetothyriales</taxon>
        <taxon>Cyphellophoraceae</taxon>
        <taxon>Cyphellophora</taxon>
    </lineage>
</organism>
<dbReference type="PANTHER" id="PTHR34598">
    <property type="entry name" value="BLL6449 PROTEIN"/>
    <property type="match status" value="1"/>
</dbReference>
<name>W2RZQ3_CYPE1</name>
<dbReference type="GO" id="GO:0016491">
    <property type="term" value="F:oxidoreductase activity"/>
    <property type="evidence" value="ECO:0007669"/>
    <property type="project" value="InterPro"/>
</dbReference>
<dbReference type="eggNOG" id="ENOG502SMV5">
    <property type="taxonomic scope" value="Eukaryota"/>
</dbReference>
<dbReference type="PANTHER" id="PTHR34598:SF3">
    <property type="entry name" value="OXIDOREDUCTASE AN1597"/>
    <property type="match status" value="1"/>
</dbReference>
<evidence type="ECO:0000256" key="1">
    <source>
        <dbReference type="ARBA" id="ARBA00023604"/>
    </source>
</evidence>
<protein>
    <recommendedName>
        <fullName evidence="4">Methyltransferase</fullName>
    </recommendedName>
</protein>
<gene>
    <name evidence="2" type="ORF">HMPREF1541_03895</name>
</gene>
<dbReference type="HOGENOM" id="CLU_042688_2_0_1"/>
<dbReference type="EMBL" id="KB822719">
    <property type="protein sequence ID" value="ETN41956.1"/>
    <property type="molecule type" value="Genomic_DNA"/>
</dbReference>
<dbReference type="NCBIfam" id="NF041278">
    <property type="entry name" value="CmcJ_NvfI_EfuI"/>
    <property type="match status" value="1"/>
</dbReference>
<dbReference type="InParanoid" id="W2RZQ3"/>
<accession>W2RZQ3</accession>
<proteinExistence type="inferred from homology"/>
<evidence type="ECO:0000313" key="2">
    <source>
        <dbReference type="EMBL" id="ETN41956.1"/>
    </source>
</evidence>
<evidence type="ECO:0008006" key="4">
    <source>
        <dbReference type="Google" id="ProtNLM"/>
    </source>
</evidence>
<dbReference type="InterPro" id="IPR044053">
    <property type="entry name" value="AsaB-like"/>
</dbReference>
<sequence length="287" mass="32625">MAVATTLNYEAYDGRDFYPGTSGAITRAWDPVAVNVNNIRGREDDFSLDKSGFEFHRHTSACKDWNDKDSVRDVVYEEVIQLLKQRTGASHVHPCDHLVRGATYAAGQSFAQTHGQHDRLGFAVPSRMVHVDQSYTGAVQYLRDNLSATDADKLAKTRWAIINIWRPLKPVRRDPFAVCDGSTVPDSDLREQTAVLTTANGKYGDISKGDRFNNWVVKKGEGHRWYYMEHMTPEEVVLIKCFDSKMDGRVRRAPHSAFVDERYEGVDEARESCEVRCLVFWEGEDVE</sequence>
<dbReference type="GeneID" id="19971234"/>
<reference evidence="2 3" key="1">
    <citation type="submission" date="2013-03" db="EMBL/GenBank/DDBJ databases">
        <title>The Genome Sequence of Phialophora europaea CBS 101466.</title>
        <authorList>
            <consortium name="The Broad Institute Genomics Platform"/>
            <person name="Cuomo C."/>
            <person name="de Hoog S."/>
            <person name="Gorbushina A."/>
            <person name="Walker B."/>
            <person name="Young S.K."/>
            <person name="Zeng Q."/>
            <person name="Gargeya S."/>
            <person name="Fitzgerald M."/>
            <person name="Haas B."/>
            <person name="Abouelleil A."/>
            <person name="Allen A.W."/>
            <person name="Alvarado L."/>
            <person name="Arachchi H.M."/>
            <person name="Berlin A.M."/>
            <person name="Chapman S.B."/>
            <person name="Gainer-Dewar J."/>
            <person name="Goldberg J."/>
            <person name="Griggs A."/>
            <person name="Gujja S."/>
            <person name="Hansen M."/>
            <person name="Howarth C."/>
            <person name="Imamovic A."/>
            <person name="Ireland A."/>
            <person name="Larimer J."/>
            <person name="McCowan C."/>
            <person name="Murphy C."/>
            <person name="Pearson M."/>
            <person name="Poon T.W."/>
            <person name="Priest M."/>
            <person name="Roberts A."/>
            <person name="Saif S."/>
            <person name="Shea T."/>
            <person name="Sisk P."/>
            <person name="Sykes S."/>
            <person name="Wortman J."/>
            <person name="Nusbaum C."/>
            <person name="Birren B."/>
        </authorList>
    </citation>
    <scope>NUCLEOTIDE SEQUENCE [LARGE SCALE GENOMIC DNA]</scope>
    <source>
        <strain evidence="2 3">CBS 101466</strain>
    </source>
</reference>
<dbReference type="Proteomes" id="UP000030752">
    <property type="component" value="Unassembled WGS sequence"/>
</dbReference>